<evidence type="ECO:0000313" key="5">
    <source>
        <dbReference type="Proteomes" id="UP001597176"/>
    </source>
</evidence>
<feature type="domain" description="Glutamine amidotransferase type-2" evidence="3">
    <location>
        <begin position="2"/>
        <end position="250"/>
    </location>
</feature>
<feature type="region of interest" description="Disordered" evidence="2">
    <location>
        <begin position="258"/>
        <end position="291"/>
    </location>
</feature>
<dbReference type="PROSITE" id="PS51278">
    <property type="entry name" value="GATASE_TYPE_2"/>
    <property type="match status" value="1"/>
</dbReference>
<feature type="compositionally biased region" description="Polar residues" evidence="2">
    <location>
        <begin position="282"/>
        <end position="291"/>
    </location>
</feature>
<keyword evidence="5" id="KW-1185">Reference proteome</keyword>
<dbReference type="InterPro" id="IPR029055">
    <property type="entry name" value="Ntn_hydrolases_N"/>
</dbReference>
<keyword evidence="4" id="KW-0808">Transferase</keyword>
<dbReference type="CDD" id="cd01908">
    <property type="entry name" value="YafJ"/>
    <property type="match status" value="1"/>
</dbReference>
<dbReference type="EMBL" id="JBHTND010000016">
    <property type="protein sequence ID" value="MFD1302505.1"/>
    <property type="molecule type" value="Genomic_DNA"/>
</dbReference>
<proteinExistence type="predicted"/>
<accession>A0ABW3WZW5</accession>
<organism evidence="4 5">
    <name type="scientific">Methylobacterium marchantiae</name>
    <dbReference type="NCBI Taxonomy" id="600331"/>
    <lineage>
        <taxon>Bacteria</taxon>
        <taxon>Pseudomonadati</taxon>
        <taxon>Pseudomonadota</taxon>
        <taxon>Alphaproteobacteria</taxon>
        <taxon>Hyphomicrobiales</taxon>
        <taxon>Methylobacteriaceae</taxon>
        <taxon>Methylobacterium</taxon>
    </lineage>
</organism>
<dbReference type="Gene3D" id="3.60.20.10">
    <property type="entry name" value="Glutamine Phosphoribosylpyrophosphate, subunit 1, domain 1"/>
    <property type="match status" value="1"/>
</dbReference>
<keyword evidence="1 4" id="KW-0315">Glutamine amidotransferase</keyword>
<sequence>MCELLGMSANVPTDIRFSFAALARRGGETGPHADGWGITFYEGRGARAFHEPEPSASSVLAKLLRNYAIKSRIVIAHVRKANRGRVGLENTHPFSRELWGRRWTFAHNGQLKGVKKWPLTWFKPVGSTDSEYAFCWMLDQLQQRYPGLPSPTRLDAAVAGLCAELHGLGVFNMLLSDSRTLYAHCGKRLCYLTRCAPFGTATLVDEDWNVDFAQETGTDDVVTVVATKALTRDECWTDVERGHMLSLRDGTVRVIKPGEPVPTRVPRPCRQGNGAVSAPSRRAQTGQAASR</sequence>
<comment type="caution">
    <text evidence="4">The sequence shown here is derived from an EMBL/GenBank/DDBJ whole genome shotgun (WGS) entry which is preliminary data.</text>
</comment>
<dbReference type="EC" id="2.4.2.-" evidence="4"/>
<keyword evidence="4" id="KW-0328">Glycosyltransferase</keyword>
<reference evidence="5" key="1">
    <citation type="journal article" date="2019" name="Int. J. Syst. Evol. Microbiol.">
        <title>The Global Catalogue of Microorganisms (GCM) 10K type strain sequencing project: providing services to taxonomists for standard genome sequencing and annotation.</title>
        <authorList>
            <consortium name="The Broad Institute Genomics Platform"/>
            <consortium name="The Broad Institute Genome Sequencing Center for Infectious Disease"/>
            <person name="Wu L."/>
            <person name="Ma J."/>
        </authorList>
    </citation>
    <scope>NUCLEOTIDE SEQUENCE [LARGE SCALE GENOMIC DNA]</scope>
    <source>
        <strain evidence="5">CCUG 56108</strain>
    </source>
</reference>
<name>A0ABW3WZW5_9HYPH</name>
<dbReference type="PANTHER" id="PTHR42824:SF1">
    <property type="entry name" value="GLUTAMINE AMIDOTRANSFERASE YAFJ-RELATED"/>
    <property type="match status" value="1"/>
</dbReference>
<evidence type="ECO:0000313" key="4">
    <source>
        <dbReference type="EMBL" id="MFD1302505.1"/>
    </source>
</evidence>
<dbReference type="InterPro" id="IPR026869">
    <property type="entry name" value="EgtC-like"/>
</dbReference>
<dbReference type="GO" id="GO:0016757">
    <property type="term" value="F:glycosyltransferase activity"/>
    <property type="evidence" value="ECO:0007669"/>
    <property type="project" value="UniProtKB-KW"/>
</dbReference>
<evidence type="ECO:0000256" key="2">
    <source>
        <dbReference type="SAM" id="MobiDB-lite"/>
    </source>
</evidence>
<dbReference type="Pfam" id="PF13230">
    <property type="entry name" value="GATase_4"/>
    <property type="match status" value="1"/>
</dbReference>
<dbReference type="InterPro" id="IPR017932">
    <property type="entry name" value="GATase_2_dom"/>
</dbReference>
<dbReference type="RefSeq" id="WP_238206169.1">
    <property type="nucleotide sequence ID" value="NZ_JBHTND010000016.1"/>
</dbReference>
<protein>
    <submittedName>
        <fullName evidence="4">Class II glutamine amidotransferase</fullName>
        <ecNumber evidence="4">2.4.2.-</ecNumber>
    </submittedName>
</protein>
<evidence type="ECO:0000256" key="1">
    <source>
        <dbReference type="ARBA" id="ARBA00022962"/>
    </source>
</evidence>
<dbReference type="PANTHER" id="PTHR42824">
    <property type="entry name" value="GLUTAMINE AMIDOTRANSFERASE"/>
    <property type="match status" value="1"/>
</dbReference>
<dbReference type="SUPFAM" id="SSF56235">
    <property type="entry name" value="N-terminal nucleophile aminohydrolases (Ntn hydrolases)"/>
    <property type="match status" value="1"/>
</dbReference>
<dbReference type="Proteomes" id="UP001597176">
    <property type="component" value="Unassembled WGS sequence"/>
</dbReference>
<gene>
    <name evidence="4" type="ORF">ACFQ4G_13085</name>
</gene>
<evidence type="ECO:0000259" key="3">
    <source>
        <dbReference type="PROSITE" id="PS51278"/>
    </source>
</evidence>